<name>A0ABU7LU04_9PROT</name>
<evidence type="ECO:0000313" key="3">
    <source>
        <dbReference type="Proteomes" id="UP001354971"/>
    </source>
</evidence>
<evidence type="ECO:0000313" key="2">
    <source>
        <dbReference type="EMBL" id="MEE2527389.1"/>
    </source>
</evidence>
<keyword evidence="1" id="KW-0812">Transmembrane</keyword>
<feature type="transmembrane region" description="Helical" evidence="1">
    <location>
        <begin position="88"/>
        <end position="111"/>
    </location>
</feature>
<accession>A0ABU7LU04</accession>
<sequence>MDESLWSQVWTQLNTPTAYWLYSWFGVTTALLIGIALGLVLLGVIREFDEAVLVRTYPGFQPSKPASVAKRIAEMEAHDGSAVRTISLYATGLILLGLILPAGLLLILLGYHDWFVPGSSPISSDDGAVRVSDLDPAELTVFLLDQTFRGGLSDTFEVFGIALTDLTNNPDNRVFSAFFLSYRILAGAVTVAILILGWRLAKGIKRLKDAIGDVGADAGT</sequence>
<gene>
    <name evidence="2" type="ORF">V0U79_13565</name>
</gene>
<dbReference type="RefSeq" id="WP_330200049.1">
    <property type="nucleotide sequence ID" value="NZ_JAZDRP010000015.1"/>
</dbReference>
<evidence type="ECO:0000256" key="1">
    <source>
        <dbReference type="SAM" id="Phobius"/>
    </source>
</evidence>
<keyword evidence="1" id="KW-0472">Membrane</keyword>
<dbReference type="EMBL" id="JAZDRP010000015">
    <property type="protein sequence ID" value="MEE2527389.1"/>
    <property type="molecule type" value="Genomic_DNA"/>
</dbReference>
<dbReference type="Proteomes" id="UP001354971">
    <property type="component" value="Unassembled WGS sequence"/>
</dbReference>
<feature type="transmembrane region" description="Helical" evidence="1">
    <location>
        <begin position="174"/>
        <end position="198"/>
    </location>
</feature>
<protein>
    <submittedName>
        <fullName evidence="2">Uncharacterized protein</fullName>
    </submittedName>
</protein>
<proteinExistence type="predicted"/>
<comment type="caution">
    <text evidence="2">The sequence shown here is derived from an EMBL/GenBank/DDBJ whole genome shotgun (WGS) entry which is preliminary data.</text>
</comment>
<keyword evidence="3" id="KW-1185">Reference proteome</keyword>
<reference evidence="2 3" key="1">
    <citation type="submission" date="2024-01" db="EMBL/GenBank/DDBJ databases">
        <title>Hyphobacterium bacterium isolated from marine sediment.</title>
        <authorList>
            <person name="Zhao S."/>
        </authorList>
    </citation>
    <scope>NUCLEOTIDE SEQUENCE [LARGE SCALE GENOMIC DNA]</scope>
    <source>
        <strain evidence="3">HN65</strain>
    </source>
</reference>
<keyword evidence="1" id="KW-1133">Transmembrane helix</keyword>
<organism evidence="2 3">
    <name type="scientific">Hyphobacterium lacteum</name>
    <dbReference type="NCBI Taxonomy" id="3116575"/>
    <lineage>
        <taxon>Bacteria</taxon>
        <taxon>Pseudomonadati</taxon>
        <taxon>Pseudomonadota</taxon>
        <taxon>Alphaproteobacteria</taxon>
        <taxon>Maricaulales</taxon>
        <taxon>Maricaulaceae</taxon>
        <taxon>Hyphobacterium</taxon>
    </lineage>
</organism>
<feature type="transmembrane region" description="Helical" evidence="1">
    <location>
        <begin position="20"/>
        <end position="45"/>
    </location>
</feature>